<keyword evidence="1" id="KW-0472">Membrane</keyword>
<reference evidence="3" key="1">
    <citation type="submission" date="2018-05" db="EMBL/GenBank/DDBJ databases">
        <title>Leptospira yasudae sp. nov. and Leptospira stimsonii sp. nov., two pathogenic species of the genus Leptospira isolated from environmental sources.</title>
        <authorList>
            <person name="Casanovas-Massana A."/>
            <person name="Hamond C."/>
            <person name="Santos L.A."/>
            <person name="Hacker K.P."/>
            <person name="Balassiano I."/>
            <person name="Medeiros M.A."/>
            <person name="Reis M.G."/>
            <person name="Ko A.I."/>
            <person name="Wunder E.A."/>
        </authorList>
    </citation>
    <scope>NUCLEOTIDE SEQUENCE [LARGE SCALE GENOMIC DNA]</scope>
    <source>
        <strain evidence="3">AMB6-RJ</strain>
    </source>
</reference>
<dbReference type="AlphaFoldDB" id="A0A8B3CTA2"/>
<protein>
    <submittedName>
        <fullName evidence="2">Uncharacterized protein</fullName>
    </submittedName>
</protein>
<feature type="transmembrane region" description="Helical" evidence="1">
    <location>
        <begin position="59"/>
        <end position="84"/>
    </location>
</feature>
<dbReference type="Proteomes" id="UP000266669">
    <property type="component" value="Unassembled WGS sequence"/>
</dbReference>
<keyword evidence="1" id="KW-1133">Transmembrane helix</keyword>
<name>A0A8B3CTA2_9LEPT</name>
<accession>A0A8B3CTA2</accession>
<sequence length="86" mass="10304">MYNVSKNVNIELRRTSLAKSKAALIVPKANRLSRVRCCNPFPFYFSMEYRKYQSYKKYIFFQLALWILFGNKGKTGIVIFNLIYYR</sequence>
<keyword evidence="1" id="KW-0812">Transmembrane</keyword>
<comment type="caution">
    <text evidence="2">The sequence shown here is derived from an EMBL/GenBank/DDBJ whole genome shotgun (WGS) entry which is preliminary data.</text>
</comment>
<proteinExistence type="predicted"/>
<dbReference type="EMBL" id="QHCS01000002">
    <property type="protein sequence ID" value="RHX86244.1"/>
    <property type="molecule type" value="Genomic_DNA"/>
</dbReference>
<evidence type="ECO:0000313" key="2">
    <source>
        <dbReference type="EMBL" id="RHX86244.1"/>
    </source>
</evidence>
<organism evidence="2 3">
    <name type="scientific">Leptospira stimsonii</name>
    <dbReference type="NCBI Taxonomy" id="2202203"/>
    <lineage>
        <taxon>Bacteria</taxon>
        <taxon>Pseudomonadati</taxon>
        <taxon>Spirochaetota</taxon>
        <taxon>Spirochaetia</taxon>
        <taxon>Leptospirales</taxon>
        <taxon>Leptospiraceae</taxon>
        <taxon>Leptospira</taxon>
    </lineage>
</organism>
<evidence type="ECO:0000313" key="3">
    <source>
        <dbReference type="Proteomes" id="UP000266669"/>
    </source>
</evidence>
<evidence type="ECO:0000256" key="1">
    <source>
        <dbReference type="SAM" id="Phobius"/>
    </source>
</evidence>
<gene>
    <name evidence="2" type="ORF">DLM78_10355</name>
</gene>